<dbReference type="Proteomes" id="UP001381693">
    <property type="component" value="Unassembled WGS sequence"/>
</dbReference>
<gene>
    <name evidence="2" type="ORF">SK128_004494</name>
</gene>
<organism evidence="2 3">
    <name type="scientific">Halocaridina rubra</name>
    <name type="common">Hawaiian red shrimp</name>
    <dbReference type="NCBI Taxonomy" id="373956"/>
    <lineage>
        <taxon>Eukaryota</taxon>
        <taxon>Metazoa</taxon>
        <taxon>Ecdysozoa</taxon>
        <taxon>Arthropoda</taxon>
        <taxon>Crustacea</taxon>
        <taxon>Multicrustacea</taxon>
        <taxon>Malacostraca</taxon>
        <taxon>Eumalacostraca</taxon>
        <taxon>Eucarida</taxon>
        <taxon>Decapoda</taxon>
        <taxon>Pleocyemata</taxon>
        <taxon>Caridea</taxon>
        <taxon>Atyoidea</taxon>
        <taxon>Atyidae</taxon>
        <taxon>Halocaridina</taxon>
    </lineage>
</organism>
<feature type="region of interest" description="Disordered" evidence="1">
    <location>
        <begin position="82"/>
        <end position="108"/>
    </location>
</feature>
<name>A0AAN8XAQ9_HALRR</name>
<dbReference type="AlphaFoldDB" id="A0AAN8XAQ9"/>
<evidence type="ECO:0000256" key="1">
    <source>
        <dbReference type="SAM" id="MobiDB-lite"/>
    </source>
</evidence>
<evidence type="ECO:0000313" key="3">
    <source>
        <dbReference type="Proteomes" id="UP001381693"/>
    </source>
</evidence>
<protein>
    <submittedName>
        <fullName evidence="2">Uncharacterized protein</fullName>
    </submittedName>
</protein>
<proteinExistence type="predicted"/>
<accession>A0AAN8XAQ9</accession>
<feature type="non-terminal residue" evidence="2">
    <location>
        <position position="108"/>
    </location>
</feature>
<sequence length="108" mass="11793">MFSPNGSALSTKDGRKFDTVEKNKLSYGNSQTDKFNKVHSGEIKKVRCVQFRDSTSSVASVSVDSLPTTTRSTRAETIANDDNMLLDTSFGQRKPQATTSETPPNADD</sequence>
<feature type="compositionally biased region" description="Polar residues" evidence="1">
    <location>
        <begin position="89"/>
        <end position="108"/>
    </location>
</feature>
<keyword evidence="3" id="KW-1185">Reference proteome</keyword>
<reference evidence="2 3" key="1">
    <citation type="submission" date="2023-11" db="EMBL/GenBank/DDBJ databases">
        <title>Halocaridina rubra genome assembly.</title>
        <authorList>
            <person name="Smith C."/>
        </authorList>
    </citation>
    <scope>NUCLEOTIDE SEQUENCE [LARGE SCALE GENOMIC DNA]</scope>
    <source>
        <strain evidence="2">EP-1</strain>
        <tissue evidence="2">Whole</tissue>
    </source>
</reference>
<dbReference type="EMBL" id="JAXCGZ010007554">
    <property type="protein sequence ID" value="KAK7079271.1"/>
    <property type="molecule type" value="Genomic_DNA"/>
</dbReference>
<evidence type="ECO:0000313" key="2">
    <source>
        <dbReference type="EMBL" id="KAK7079271.1"/>
    </source>
</evidence>
<comment type="caution">
    <text evidence="2">The sequence shown here is derived from an EMBL/GenBank/DDBJ whole genome shotgun (WGS) entry which is preliminary data.</text>
</comment>